<proteinExistence type="predicted"/>
<accession>A0A1I3KCN1</accession>
<feature type="domain" description="TNase-like" evidence="6">
    <location>
        <begin position="21"/>
        <end position="142"/>
    </location>
</feature>
<dbReference type="InterPro" id="IPR008613">
    <property type="entry name" value="Excalibur_Ca-bd_domain"/>
</dbReference>
<feature type="signal peptide" evidence="5">
    <location>
        <begin position="1"/>
        <end position="20"/>
    </location>
</feature>
<dbReference type="AlphaFoldDB" id="A0A1I3KCN1"/>
<protein>
    <submittedName>
        <fullName evidence="7">Endonuclease YncB, thermonuclease family</fullName>
    </submittedName>
</protein>
<dbReference type="SMART" id="SM00318">
    <property type="entry name" value="SNc"/>
    <property type="match status" value="1"/>
</dbReference>
<dbReference type="InterPro" id="IPR016071">
    <property type="entry name" value="Staphylococal_nuclease_OB-fold"/>
</dbReference>
<dbReference type="PROSITE" id="PS01123">
    <property type="entry name" value="TNASE_1"/>
    <property type="match status" value="1"/>
</dbReference>
<dbReference type="Pfam" id="PF05901">
    <property type="entry name" value="Excalibur"/>
    <property type="match status" value="1"/>
</dbReference>
<dbReference type="InterPro" id="IPR035437">
    <property type="entry name" value="SNase_OB-fold_sf"/>
</dbReference>
<dbReference type="PANTHER" id="PTHR12302">
    <property type="entry name" value="EBNA2 BINDING PROTEIN P100"/>
    <property type="match status" value="1"/>
</dbReference>
<dbReference type="GO" id="GO:0004519">
    <property type="term" value="F:endonuclease activity"/>
    <property type="evidence" value="ECO:0007669"/>
    <property type="project" value="UniProtKB-KW"/>
</dbReference>
<evidence type="ECO:0000256" key="2">
    <source>
        <dbReference type="ARBA" id="ARBA00022759"/>
    </source>
</evidence>
<evidence type="ECO:0000313" key="7">
    <source>
        <dbReference type="EMBL" id="SFI70276.1"/>
    </source>
</evidence>
<dbReference type="Pfam" id="PF00565">
    <property type="entry name" value="SNase"/>
    <property type="match status" value="1"/>
</dbReference>
<dbReference type="RefSeq" id="WP_244153977.1">
    <property type="nucleotide sequence ID" value="NZ_FOQL01000003.1"/>
</dbReference>
<evidence type="ECO:0000256" key="1">
    <source>
        <dbReference type="ARBA" id="ARBA00022722"/>
    </source>
</evidence>
<keyword evidence="8" id="KW-1185">Reference proteome</keyword>
<keyword evidence="2 7" id="KW-0255">Endonuclease</keyword>
<evidence type="ECO:0000259" key="6">
    <source>
        <dbReference type="PROSITE" id="PS50830"/>
    </source>
</evidence>
<evidence type="ECO:0000256" key="5">
    <source>
        <dbReference type="SAM" id="SignalP"/>
    </source>
</evidence>
<dbReference type="STRING" id="425504.SAMN05216206_2784"/>
<dbReference type="InterPro" id="IPR002071">
    <property type="entry name" value="Thermonucl_AS"/>
</dbReference>
<dbReference type="EMBL" id="FOQL01000003">
    <property type="protein sequence ID" value="SFI70276.1"/>
    <property type="molecule type" value="Genomic_DNA"/>
</dbReference>
<name>A0A1I3KCN1_9PSED</name>
<keyword evidence="3" id="KW-0378">Hydrolase</keyword>
<feature type="chain" id="PRO_5017366085" evidence="5">
    <location>
        <begin position="21"/>
        <end position="228"/>
    </location>
</feature>
<keyword evidence="1" id="KW-0540">Nuclease</keyword>
<evidence type="ECO:0000313" key="8">
    <source>
        <dbReference type="Proteomes" id="UP000243606"/>
    </source>
</evidence>
<evidence type="ECO:0000256" key="3">
    <source>
        <dbReference type="ARBA" id="ARBA00022801"/>
    </source>
</evidence>
<dbReference type="GO" id="GO:0016787">
    <property type="term" value="F:hydrolase activity"/>
    <property type="evidence" value="ECO:0007669"/>
    <property type="project" value="UniProtKB-KW"/>
</dbReference>
<dbReference type="PROSITE" id="PS50830">
    <property type="entry name" value="TNASE_3"/>
    <property type="match status" value="1"/>
</dbReference>
<gene>
    <name evidence="7" type="ORF">SAMN05216206_2784</name>
</gene>
<sequence>MRSLIISFLLAVLFPSLASAEQISCKVVGISDGDTLTCLASGNKQIKVRLAEIDAPESKQPYGAQSKRILSDLVFGKLVVLSIQDTDRYGRTVARVQSAGVDVNYELVARGAAWAYTKYLKDQKLQDAQTLAGNMEKGLWALPDSSRVAPWDWRAGERTASAPKAEPTRTSSFPKLGNATGDGGFSCSTIKHCSQMSGCAEAMHQLRVCRNPQIDGDRDGVPCEAICR</sequence>
<reference evidence="8" key="1">
    <citation type="submission" date="2016-10" db="EMBL/GenBank/DDBJ databases">
        <authorList>
            <person name="Varghese N."/>
            <person name="Submissions S."/>
        </authorList>
    </citation>
    <scope>NUCLEOTIDE SEQUENCE [LARGE SCALE GENOMIC DNA]</scope>
    <source>
        <strain evidence="8">LMG 24016</strain>
    </source>
</reference>
<dbReference type="GO" id="GO:0003676">
    <property type="term" value="F:nucleic acid binding"/>
    <property type="evidence" value="ECO:0007669"/>
    <property type="project" value="InterPro"/>
</dbReference>
<dbReference type="PANTHER" id="PTHR12302:SF3">
    <property type="entry name" value="SERINE_THREONINE-PROTEIN KINASE 31"/>
    <property type="match status" value="1"/>
</dbReference>
<evidence type="ECO:0000256" key="4">
    <source>
        <dbReference type="SAM" id="MobiDB-lite"/>
    </source>
</evidence>
<dbReference type="SUPFAM" id="SSF50199">
    <property type="entry name" value="Staphylococcal nuclease"/>
    <property type="match status" value="1"/>
</dbReference>
<dbReference type="Proteomes" id="UP000243606">
    <property type="component" value="Unassembled WGS sequence"/>
</dbReference>
<organism evidence="7 8">
    <name type="scientific">Pseudomonas guineae</name>
    <dbReference type="NCBI Taxonomy" id="425504"/>
    <lineage>
        <taxon>Bacteria</taxon>
        <taxon>Pseudomonadati</taxon>
        <taxon>Pseudomonadota</taxon>
        <taxon>Gammaproteobacteria</taxon>
        <taxon>Pseudomonadales</taxon>
        <taxon>Pseudomonadaceae</taxon>
        <taxon>Pseudomonas</taxon>
    </lineage>
</organism>
<feature type="region of interest" description="Disordered" evidence="4">
    <location>
        <begin position="157"/>
        <end position="177"/>
    </location>
</feature>
<dbReference type="Gene3D" id="2.40.50.90">
    <property type="match status" value="1"/>
</dbReference>
<keyword evidence="5" id="KW-0732">Signal</keyword>